<evidence type="ECO:0000259" key="4">
    <source>
        <dbReference type="PROSITE" id="PS51722"/>
    </source>
</evidence>
<keyword evidence="1" id="KW-0547">Nucleotide-binding</keyword>
<dbReference type="InterPro" id="IPR020568">
    <property type="entry name" value="Ribosomal_Su5_D2-typ_SF"/>
</dbReference>
<sequence>MKILNIGVLAHVDAGKTTLTEQILHQTGILAQAGSVDQGTTVTDSLEIERRRGITVKAAAVSFTVGDLKVNLIDTPGHADFIAEVEHSLSVLDGAILIVSAVEGVQAQTRVLMQTLKENRIPTVIFMNKLDRLGADYKKVCQLIRTMLDEHICELTEVVNEGNGAVRIQSADPLKAGWLDTLSLRNDDLLRDFVNEAVISEDRLYRELCRQAKQGNAYPLLAGSAAKGIGVNRLLSCLADFFPVTLPEVVGNSNSNPLSGIVFKIVRSASGERAVFIRLFAGVIQVRNEIPVISQGGEPIFLKVKQLRSLQDGKWLATDRVTAGDIAILTGGNFQVGDVLGAVSDKMKLFSFQKPPIQVKVSAERQEEEAILHNALTELTMEDPFLQYAQDRKAKENTIHVFGKIQQEILAETIVTEYGIKAVFSAPKVMCIEKPVSAGKAVEYIGEAANPFLATVGFRVEPGAEGSGVEYRLEAELGSLLLSFQKAIKETVTEVLREGLYGWPVTDIVVTLTHTGYDSVLSTAKDFRRLVPLVLMTALKRAATDVYEPVSDMQLSIPESSLSKVLSRLAVLESCLQEPEFHGNAVHLNGTIPVRTAELLKVELHSLTKGEGMISFRPGGYMLVNSAVPENQRRQLNPLNRGEYLQQLNNIIS</sequence>
<dbReference type="GO" id="GO:0006412">
    <property type="term" value="P:translation"/>
    <property type="evidence" value="ECO:0007669"/>
    <property type="project" value="UniProtKB-KW"/>
</dbReference>
<reference evidence="6" key="1">
    <citation type="submission" date="2016-10" db="EMBL/GenBank/DDBJ databases">
        <authorList>
            <person name="Varghese N."/>
            <person name="Submissions S."/>
        </authorList>
    </citation>
    <scope>NUCLEOTIDE SEQUENCE [LARGE SCALE GENOMIC DNA]</scope>
    <source>
        <strain evidence="6">SP</strain>
    </source>
</reference>
<dbReference type="PRINTS" id="PR01037">
    <property type="entry name" value="TCRTETOQM"/>
</dbReference>
<evidence type="ECO:0000256" key="1">
    <source>
        <dbReference type="ARBA" id="ARBA00022741"/>
    </source>
</evidence>
<dbReference type="CDD" id="cd01684">
    <property type="entry name" value="Tet_like_IV"/>
    <property type="match status" value="1"/>
</dbReference>
<keyword evidence="2" id="KW-0648">Protein biosynthesis</keyword>
<dbReference type="InterPro" id="IPR027417">
    <property type="entry name" value="P-loop_NTPase"/>
</dbReference>
<dbReference type="Gene3D" id="3.40.50.300">
    <property type="entry name" value="P-loop containing nucleotide triphosphate hydrolases"/>
    <property type="match status" value="1"/>
</dbReference>
<dbReference type="PANTHER" id="PTHR43261">
    <property type="entry name" value="TRANSLATION ELONGATION FACTOR G-RELATED"/>
    <property type="match status" value="1"/>
</dbReference>
<organism evidence="5 6">
    <name type="scientific">Evansella caseinilytica</name>
    <dbReference type="NCBI Taxonomy" id="1503961"/>
    <lineage>
        <taxon>Bacteria</taxon>
        <taxon>Bacillati</taxon>
        <taxon>Bacillota</taxon>
        <taxon>Bacilli</taxon>
        <taxon>Bacillales</taxon>
        <taxon>Bacillaceae</taxon>
        <taxon>Evansella</taxon>
    </lineage>
</organism>
<keyword evidence="6" id="KW-1185">Reference proteome</keyword>
<dbReference type="SUPFAM" id="SSF50447">
    <property type="entry name" value="Translation proteins"/>
    <property type="match status" value="1"/>
</dbReference>
<dbReference type="PROSITE" id="PS51722">
    <property type="entry name" value="G_TR_2"/>
    <property type="match status" value="1"/>
</dbReference>
<accession>A0A1H3STV1</accession>
<name>A0A1H3STV1_9BACI</name>
<dbReference type="AlphaFoldDB" id="A0A1H3STV1"/>
<dbReference type="Gene3D" id="2.40.30.10">
    <property type="entry name" value="Translation factors"/>
    <property type="match status" value="1"/>
</dbReference>
<dbReference type="Pfam" id="PF00679">
    <property type="entry name" value="EFG_C"/>
    <property type="match status" value="1"/>
</dbReference>
<evidence type="ECO:0000256" key="2">
    <source>
        <dbReference type="ARBA" id="ARBA00022917"/>
    </source>
</evidence>
<feature type="domain" description="Tr-type G" evidence="4">
    <location>
        <begin position="1"/>
        <end position="248"/>
    </location>
</feature>
<evidence type="ECO:0000256" key="3">
    <source>
        <dbReference type="ARBA" id="ARBA00023134"/>
    </source>
</evidence>
<evidence type="ECO:0000313" key="6">
    <source>
        <dbReference type="Proteomes" id="UP000198935"/>
    </source>
</evidence>
<dbReference type="PROSITE" id="PS00301">
    <property type="entry name" value="G_TR_1"/>
    <property type="match status" value="1"/>
</dbReference>
<dbReference type="SMART" id="SM00889">
    <property type="entry name" value="EFG_IV"/>
    <property type="match status" value="1"/>
</dbReference>
<dbReference type="Proteomes" id="UP000198935">
    <property type="component" value="Unassembled WGS sequence"/>
</dbReference>
<dbReference type="InterPro" id="IPR014721">
    <property type="entry name" value="Ribsml_uS5_D2-typ_fold_subgr"/>
</dbReference>
<keyword evidence="3" id="KW-0342">GTP-binding</keyword>
<dbReference type="InterPro" id="IPR005225">
    <property type="entry name" value="Small_GTP-bd"/>
</dbReference>
<dbReference type="PANTHER" id="PTHR43261:SF1">
    <property type="entry name" value="RIBOSOME-RELEASING FACTOR 2, MITOCHONDRIAL"/>
    <property type="match status" value="1"/>
</dbReference>
<proteinExistence type="predicted"/>
<dbReference type="Gene3D" id="3.30.230.10">
    <property type="match status" value="1"/>
</dbReference>
<dbReference type="STRING" id="1503961.SAMN05421736_11231"/>
<dbReference type="InterPro" id="IPR031157">
    <property type="entry name" value="G_TR_CS"/>
</dbReference>
<dbReference type="GO" id="GO:0005525">
    <property type="term" value="F:GTP binding"/>
    <property type="evidence" value="ECO:0007669"/>
    <property type="project" value="UniProtKB-KW"/>
</dbReference>
<dbReference type="PRINTS" id="PR00315">
    <property type="entry name" value="ELONGATNFCT"/>
</dbReference>
<dbReference type="GO" id="GO:0003924">
    <property type="term" value="F:GTPase activity"/>
    <property type="evidence" value="ECO:0007669"/>
    <property type="project" value="InterPro"/>
</dbReference>
<dbReference type="InterPro" id="IPR041095">
    <property type="entry name" value="EFG_II"/>
</dbReference>
<dbReference type="InterPro" id="IPR035647">
    <property type="entry name" value="EFG_III/V"/>
</dbReference>
<protein>
    <submittedName>
        <fullName evidence="5">Ribosomal protection tetracycline resistance protein</fullName>
    </submittedName>
</protein>
<gene>
    <name evidence="5" type="ORF">SAMN05421736_11231</name>
</gene>
<dbReference type="Pfam" id="PF14492">
    <property type="entry name" value="EFG_III"/>
    <property type="match status" value="1"/>
</dbReference>
<dbReference type="EMBL" id="FNPI01000012">
    <property type="protein sequence ID" value="SDZ41374.1"/>
    <property type="molecule type" value="Genomic_DNA"/>
</dbReference>
<dbReference type="SUPFAM" id="SSF54211">
    <property type="entry name" value="Ribosomal protein S5 domain 2-like"/>
    <property type="match status" value="1"/>
</dbReference>
<dbReference type="InterPro" id="IPR005517">
    <property type="entry name" value="Transl_elong_EFG/EF2_IV"/>
</dbReference>
<dbReference type="Pfam" id="PF00009">
    <property type="entry name" value="GTP_EFTU"/>
    <property type="match status" value="1"/>
</dbReference>
<dbReference type="SUPFAM" id="SSF52540">
    <property type="entry name" value="P-loop containing nucleoside triphosphate hydrolases"/>
    <property type="match status" value="1"/>
</dbReference>
<dbReference type="Pfam" id="PF03764">
    <property type="entry name" value="EFG_IV"/>
    <property type="match status" value="1"/>
</dbReference>
<dbReference type="InterPro" id="IPR000795">
    <property type="entry name" value="T_Tr_GTP-bd_dom"/>
</dbReference>
<dbReference type="SUPFAM" id="SSF54980">
    <property type="entry name" value="EF-G C-terminal domain-like"/>
    <property type="match status" value="2"/>
</dbReference>
<dbReference type="Gene3D" id="3.30.70.870">
    <property type="entry name" value="Elongation Factor G (Translational Gtpase), domain 3"/>
    <property type="match status" value="1"/>
</dbReference>
<dbReference type="OrthoDB" id="9804431at2"/>
<dbReference type="InterPro" id="IPR009000">
    <property type="entry name" value="Transl_B-barrel_sf"/>
</dbReference>
<dbReference type="CDD" id="cd04168">
    <property type="entry name" value="TetM_like"/>
    <property type="match status" value="1"/>
</dbReference>
<dbReference type="InterPro" id="IPR000640">
    <property type="entry name" value="EFG_V-like"/>
</dbReference>
<dbReference type="GO" id="GO:0032790">
    <property type="term" value="P:ribosome disassembly"/>
    <property type="evidence" value="ECO:0007669"/>
    <property type="project" value="TreeGrafter"/>
</dbReference>
<dbReference type="NCBIfam" id="TIGR00231">
    <property type="entry name" value="small_GTP"/>
    <property type="match status" value="1"/>
</dbReference>
<evidence type="ECO:0000313" key="5">
    <source>
        <dbReference type="EMBL" id="SDZ41374.1"/>
    </source>
</evidence>